<protein>
    <submittedName>
        <fullName evidence="3">Uncharacterized protein</fullName>
    </submittedName>
</protein>
<name>A0A8H3R281_9GLOM</name>
<sequence length="1100" mass="127838">MDEEKTIFKDIGNSLLTKRSKKTEALQKLVHIRPDLKGKSVYFFPTLDRYFEGILMFDAKEKKAYVYSIKNDRKYETFFKWMIGLKNQKLFKEKKSSLATIFLEPNPTSPSIASILRESDYPLYWKSSMLMSLEDIFMLIQENILLEGKFAEITAQKINGGLELYFFKKGGKSLEKKILFTAKGILLEYEVYILNHVLQGTHLPFPVKAGKRTLNDIKDLIQYVFSLNICYGQSTTGLEDVTYVRGTQLVNNAQNSSKEHTPFAFLEKQGQPDEAYWHVDCMLIVKSKNKNICENCEKLKKTMQQIHRRILTGKNSIKVIHASKNLLIEKVKEQRKVIKVQSMKISNIKKYLEKRVEKEEVEISDEMELIRIQTGKSNGTRYHPMFLRWAISVYSKSGHAAYSAMKTIMRLPSISTLKSYINENEQCSGWQNKIVSQILANLTANNIWGYGRVGFFSHDSFKIQKGLLWDQRKNCYVGYLDFENEMQEYKEFAIQCQNEVEFSTEKNCSPNSFDQKYELATQIHQFVWHSITHNFSFPIAYYGINNITAHNLNTLIFDLAAKLECVGIYTIGSICDGAGENRQHIKSFDWYASKWSPDDIVEVNFNKSRNYFHAAKIIDSNLEKTKFTVHRLNSNNSEKVTIERSFIHPSMPSKLEWKVNDLCEFKSPKDKQWHLGKITHFDPITSIFTVEISGITEGILAKEGWQVFDYHISEFLRPVYDSQKLSVSHKAINPITGEDWFFISDPTHVFKKLRNNLSKSHIGEKNAREIIFNKKEISWKHIKGVYEHTNKHATAKATKLTKRHIWLTSWSKMRVDLAEHTLSKEVEDALRSIKELKDISEGTRDFIRYSRKYRQIMHSKINFKSSKDPRIDTLKEIRDWFIYGNKQKTESKEWISPQCQFDLILSINGFLGMLEYILKKYPNSMVQPRRISQDVLEGLFGVIHEIGGDSSTHTLKSYGHALNKCQVVALVSSEVKSINYGKADSTGTGITTLTRRDYRKKNQDNNKKNNYIHQKYNSRLEQLSPISHDVFESLLVDDLIMGKINIPLGSHDKNVEQENSRIFHLQNERYNLIEAIFYEDSIDELLQKWQNIVRKISVGT</sequence>
<evidence type="ECO:0000313" key="3">
    <source>
        <dbReference type="EMBL" id="GET00133.1"/>
    </source>
</evidence>
<dbReference type="EMBL" id="BLAL01000285">
    <property type="protein sequence ID" value="GET00133.1"/>
    <property type="molecule type" value="Genomic_DNA"/>
</dbReference>
<comment type="caution">
    <text evidence="3">The sequence shown here is derived from an EMBL/GenBank/DDBJ whole genome shotgun (WGS) entry which is preliminary data.</text>
</comment>
<evidence type="ECO:0000259" key="1">
    <source>
        <dbReference type="Pfam" id="PF21787"/>
    </source>
</evidence>
<dbReference type="Pfam" id="PF21788">
    <property type="entry name" value="TNP-like_GBD"/>
    <property type="match status" value="1"/>
</dbReference>
<feature type="domain" description="Transposable element P transposase-like RNase H" evidence="1">
    <location>
        <begin position="455"/>
        <end position="587"/>
    </location>
</feature>
<organism evidence="3 4">
    <name type="scientific">Rhizophagus clarus</name>
    <dbReference type="NCBI Taxonomy" id="94130"/>
    <lineage>
        <taxon>Eukaryota</taxon>
        <taxon>Fungi</taxon>
        <taxon>Fungi incertae sedis</taxon>
        <taxon>Mucoromycota</taxon>
        <taxon>Glomeromycotina</taxon>
        <taxon>Glomeromycetes</taxon>
        <taxon>Glomerales</taxon>
        <taxon>Glomeraceae</taxon>
        <taxon>Rhizophagus</taxon>
    </lineage>
</organism>
<dbReference type="InterPro" id="IPR048366">
    <property type="entry name" value="TNP-like_GBD"/>
</dbReference>
<gene>
    <name evidence="3" type="ORF">RCL2_002660400</name>
</gene>
<dbReference type="Proteomes" id="UP000615446">
    <property type="component" value="Unassembled WGS sequence"/>
</dbReference>
<evidence type="ECO:0000313" key="4">
    <source>
        <dbReference type="Proteomes" id="UP000615446"/>
    </source>
</evidence>
<dbReference type="OrthoDB" id="2429640at2759"/>
<reference evidence="3" key="1">
    <citation type="submission" date="2019-10" db="EMBL/GenBank/DDBJ databases">
        <title>Conservation and host-specific expression of non-tandemly repeated heterogenous ribosome RNA gene in arbuscular mycorrhizal fungi.</title>
        <authorList>
            <person name="Maeda T."/>
            <person name="Kobayashi Y."/>
            <person name="Nakagawa T."/>
            <person name="Ezawa T."/>
            <person name="Yamaguchi K."/>
            <person name="Bino T."/>
            <person name="Nishimoto Y."/>
            <person name="Shigenobu S."/>
            <person name="Kawaguchi M."/>
        </authorList>
    </citation>
    <scope>NUCLEOTIDE SEQUENCE</scope>
    <source>
        <strain evidence="3">HR1</strain>
    </source>
</reference>
<dbReference type="AlphaFoldDB" id="A0A8H3R281"/>
<dbReference type="Pfam" id="PF21787">
    <property type="entry name" value="TNP-like_RNaseH_N"/>
    <property type="match status" value="1"/>
</dbReference>
<feature type="domain" description="Transposable element P transposase-like GTP-binding insertion" evidence="2">
    <location>
        <begin position="748"/>
        <end position="864"/>
    </location>
</feature>
<evidence type="ECO:0000259" key="2">
    <source>
        <dbReference type="Pfam" id="PF21788"/>
    </source>
</evidence>
<accession>A0A8H3R281</accession>
<proteinExistence type="predicted"/>
<dbReference type="InterPro" id="IPR048365">
    <property type="entry name" value="TNP-like_RNaseH_N"/>
</dbReference>